<feature type="chain" id="PRO_5042162110" description="Cytochrome b561 and DOMON domain-containing protein" evidence="13">
    <location>
        <begin position="24"/>
        <end position="388"/>
    </location>
</feature>
<dbReference type="CDD" id="cd09629">
    <property type="entry name" value="DOMON_CIL1_like"/>
    <property type="match status" value="1"/>
</dbReference>
<evidence type="ECO:0000256" key="5">
    <source>
        <dbReference type="ARBA" id="ARBA00022729"/>
    </source>
</evidence>
<keyword evidence="4 11" id="KW-0479">Metal-binding</keyword>
<dbReference type="AlphaFoldDB" id="A0AAD1ZF98"/>
<organism evidence="16 17">
    <name type="scientific">Fraxinus pennsylvanica</name>
    <dbReference type="NCBI Taxonomy" id="56036"/>
    <lineage>
        <taxon>Eukaryota</taxon>
        <taxon>Viridiplantae</taxon>
        <taxon>Streptophyta</taxon>
        <taxon>Embryophyta</taxon>
        <taxon>Tracheophyta</taxon>
        <taxon>Spermatophyta</taxon>
        <taxon>Magnoliopsida</taxon>
        <taxon>eudicotyledons</taxon>
        <taxon>Gunneridae</taxon>
        <taxon>Pentapetalae</taxon>
        <taxon>asterids</taxon>
        <taxon>lamiids</taxon>
        <taxon>Lamiales</taxon>
        <taxon>Oleaceae</taxon>
        <taxon>Oleeae</taxon>
        <taxon>Fraxinus</taxon>
    </lineage>
</organism>
<reference evidence="16" key="1">
    <citation type="submission" date="2023-05" db="EMBL/GenBank/DDBJ databases">
        <authorList>
            <person name="Huff M."/>
        </authorList>
    </citation>
    <scope>NUCLEOTIDE SEQUENCE</scope>
</reference>
<feature type="transmembrane region" description="Helical" evidence="12">
    <location>
        <begin position="271"/>
        <end position="294"/>
    </location>
</feature>
<dbReference type="Gene3D" id="1.20.120.1770">
    <property type="match status" value="1"/>
</dbReference>
<evidence type="ECO:0000256" key="7">
    <source>
        <dbReference type="ARBA" id="ARBA00022989"/>
    </source>
</evidence>
<dbReference type="FunFam" id="1.20.120.1770:FF:000007">
    <property type="entry name" value="Cytochrome b561 and DOMON domain-containing protein"/>
    <property type="match status" value="1"/>
</dbReference>
<comment type="cofactor">
    <cofactor evidence="10">
        <name>heme b</name>
        <dbReference type="ChEBI" id="CHEBI:60344"/>
    </cofactor>
    <text evidence="10">Binds 2 heme b groups non-covalently.</text>
</comment>
<evidence type="ECO:0000313" key="17">
    <source>
        <dbReference type="Proteomes" id="UP000834106"/>
    </source>
</evidence>
<name>A0AAD1ZF98_9LAMI</name>
<dbReference type="GO" id="GO:0046872">
    <property type="term" value="F:metal ion binding"/>
    <property type="evidence" value="ECO:0007669"/>
    <property type="project" value="UniProtKB-KW"/>
</dbReference>
<dbReference type="PROSITE" id="PS50836">
    <property type="entry name" value="DOMON"/>
    <property type="match status" value="1"/>
</dbReference>
<feature type="transmembrane region" description="Helical" evidence="12">
    <location>
        <begin position="306"/>
        <end position="326"/>
    </location>
</feature>
<evidence type="ECO:0000259" key="15">
    <source>
        <dbReference type="PROSITE" id="PS50939"/>
    </source>
</evidence>
<protein>
    <recommendedName>
        <fullName evidence="10">Cytochrome b561 and DOMON domain-containing protein</fullName>
    </recommendedName>
</protein>
<feature type="signal peptide" evidence="13">
    <location>
        <begin position="1"/>
        <end position="23"/>
    </location>
</feature>
<feature type="transmembrane region" description="Helical" evidence="12">
    <location>
        <begin position="341"/>
        <end position="364"/>
    </location>
</feature>
<evidence type="ECO:0000313" key="16">
    <source>
        <dbReference type="EMBL" id="CAI9768485.1"/>
    </source>
</evidence>
<feature type="domain" description="DOMON" evidence="14">
    <location>
        <begin position="46"/>
        <end position="160"/>
    </location>
</feature>
<keyword evidence="3 12" id="KW-0812">Transmembrane</keyword>
<dbReference type="PANTHER" id="PTHR23130:SF195">
    <property type="entry name" value="CYTOCHROME B561 AND DOMON DOMAIN-CONTAINING PROTEIN"/>
    <property type="match status" value="1"/>
</dbReference>
<keyword evidence="7 12" id="KW-1133">Transmembrane helix</keyword>
<evidence type="ECO:0000256" key="12">
    <source>
        <dbReference type="SAM" id="Phobius"/>
    </source>
</evidence>
<keyword evidence="5 13" id="KW-0732">Signal</keyword>
<dbReference type="GO" id="GO:0016020">
    <property type="term" value="C:membrane"/>
    <property type="evidence" value="ECO:0007669"/>
    <property type="project" value="UniProtKB-SubCell"/>
</dbReference>
<evidence type="ECO:0000256" key="1">
    <source>
        <dbReference type="ARBA" id="ARBA00004141"/>
    </source>
</evidence>
<evidence type="ECO:0000256" key="2">
    <source>
        <dbReference type="ARBA" id="ARBA00022448"/>
    </source>
</evidence>
<dbReference type="Pfam" id="PF03188">
    <property type="entry name" value="Cytochrom_B561"/>
    <property type="match status" value="1"/>
</dbReference>
<dbReference type="InterPro" id="IPR006593">
    <property type="entry name" value="Cyt_b561/ferric_Rdtase_TM"/>
</dbReference>
<evidence type="ECO:0000256" key="9">
    <source>
        <dbReference type="ARBA" id="ARBA00053871"/>
    </source>
</evidence>
<dbReference type="SMART" id="SM00665">
    <property type="entry name" value="B561"/>
    <property type="match status" value="1"/>
</dbReference>
<dbReference type="InterPro" id="IPR005018">
    <property type="entry name" value="DOMON_domain"/>
</dbReference>
<feature type="binding site" description="axial binding residue" evidence="11">
    <location>
        <position position="241"/>
    </location>
    <ligand>
        <name>heme b</name>
        <dbReference type="ChEBI" id="CHEBI:60344"/>
        <label>1</label>
    </ligand>
    <ligandPart>
        <name>Fe</name>
        <dbReference type="ChEBI" id="CHEBI:18248"/>
    </ligandPart>
</feature>
<evidence type="ECO:0000256" key="13">
    <source>
        <dbReference type="SAM" id="SignalP"/>
    </source>
</evidence>
<dbReference type="Pfam" id="PF04526">
    <property type="entry name" value="DUF568"/>
    <property type="match status" value="1"/>
</dbReference>
<evidence type="ECO:0000256" key="4">
    <source>
        <dbReference type="ARBA" id="ARBA00022723"/>
    </source>
</evidence>
<sequence>MAVSVHAITLLLIAFSLISPSYSATCNSQTFTNKKLYTFCNDLHSLNSYLHWTYEPANSTLSVAFIAPPASPDGWISWAINPTGTGMVGAQALIAFRDSKGAMTVKTYNIKSYGPLMESRVWYDVKESSAESSGGMIRLFATLVLPANGKTMVNHVWQVGSSVTKDVPDKHGFQPENLNSKGSLDLLKGKGGGISESRTKKKNIHGILNVSSWGIMFPLGIIVARYLKTFPSADPAWFYIHVICQVSAYVIGVAGWATGLKLGSESKGVQYTYHGTIGISLFFLATVQIFALFLRPGKDHKYRFFWNIYHHGIGYTILVLGIINVFKGLDILNPEQKWRNAYTFLIIMLGGNALLLEVITWIIVVRRKSNKSNKTYYDNSSQGSHEPL</sequence>
<feature type="transmembrane region" description="Helical" evidence="12">
    <location>
        <begin position="236"/>
        <end position="259"/>
    </location>
</feature>
<dbReference type="Proteomes" id="UP000834106">
    <property type="component" value="Chromosome 9"/>
</dbReference>
<evidence type="ECO:0000256" key="10">
    <source>
        <dbReference type="PIRNR" id="PIRNR037471"/>
    </source>
</evidence>
<dbReference type="CDD" id="cd08760">
    <property type="entry name" value="Cyt_b561_FRRS1_like"/>
    <property type="match status" value="1"/>
</dbReference>
<dbReference type="PANTHER" id="PTHR23130">
    <property type="entry name" value="CYTOCHROME B561 AND DOMON DOMAIN-CONTAINING PROTEIN"/>
    <property type="match status" value="1"/>
</dbReference>
<feature type="binding site" description="axial binding residue" evidence="11">
    <location>
        <position position="205"/>
    </location>
    <ligand>
        <name>heme b</name>
        <dbReference type="ChEBI" id="CHEBI:60344"/>
        <label>1</label>
    </ligand>
    <ligandPart>
        <name>Fe</name>
        <dbReference type="ChEBI" id="CHEBI:18248"/>
    </ligandPart>
</feature>
<evidence type="ECO:0000259" key="14">
    <source>
        <dbReference type="PROSITE" id="PS50836"/>
    </source>
</evidence>
<dbReference type="PROSITE" id="PS50939">
    <property type="entry name" value="CYTOCHROME_B561"/>
    <property type="match status" value="1"/>
</dbReference>
<accession>A0AAD1ZF98</accession>
<keyword evidence="8 10" id="KW-0472">Membrane</keyword>
<gene>
    <name evidence="16" type="ORF">FPE_LOCUS15915</name>
</gene>
<evidence type="ECO:0000256" key="6">
    <source>
        <dbReference type="ARBA" id="ARBA00022982"/>
    </source>
</evidence>
<dbReference type="InterPro" id="IPR045265">
    <property type="entry name" value="AIR12_DOMON"/>
</dbReference>
<keyword evidence="2 10" id="KW-0813">Transport</keyword>
<dbReference type="EMBL" id="OU503044">
    <property type="protein sequence ID" value="CAI9768485.1"/>
    <property type="molecule type" value="Genomic_DNA"/>
</dbReference>
<comment type="function">
    <text evidence="9">May act as a catecholamine-responsive trans-membrane electron transporter.</text>
</comment>
<proteinExistence type="predicted"/>
<evidence type="ECO:0000256" key="8">
    <source>
        <dbReference type="ARBA" id="ARBA00023136"/>
    </source>
</evidence>
<keyword evidence="17" id="KW-1185">Reference proteome</keyword>
<feature type="binding site" description="axial binding residue" evidence="11">
    <location>
        <position position="274"/>
    </location>
    <ligand>
        <name>heme b</name>
        <dbReference type="ChEBI" id="CHEBI:60344"/>
        <label>1</label>
    </ligand>
    <ligandPart>
        <name>Fe</name>
        <dbReference type="ChEBI" id="CHEBI:18248"/>
    </ligandPart>
</feature>
<keyword evidence="11" id="KW-0408">Iron</keyword>
<keyword evidence="6 10" id="KW-0249">Electron transport</keyword>
<feature type="domain" description="Cytochrome b561" evidence="15">
    <location>
        <begin position="167"/>
        <end position="365"/>
    </location>
</feature>
<dbReference type="PIRSF" id="PIRSF037471">
    <property type="entry name" value="UCP037471"/>
    <property type="match status" value="1"/>
</dbReference>
<evidence type="ECO:0000256" key="3">
    <source>
        <dbReference type="ARBA" id="ARBA00022692"/>
    </source>
</evidence>
<feature type="transmembrane region" description="Helical" evidence="12">
    <location>
        <begin position="204"/>
        <end position="224"/>
    </location>
</feature>
<comment type="subcellular location">
    <subcellularLocation>
        <location evidence="1">Membrane</location>
        <topology evidence="1">Multi-pass membrane protein</topology>
    </subcellularLocation>
</comment>
<dbReference type="InterPro" id="IPR017214">
    <property type="entry name" value="UCP037471"/>
</dbReference>
<evidence type="ECO:0000256" key="11">
    <source>
        <dbReference type="PIRSR" id="PIRSR037471-1"/>
    </source>
</evidence>
<feature type="binding site" description="axial binding residue" evidence="11">
    <location>
        <position position="310"/>
    </location>
    <ligand>
        <name>heme b</name>
        <dbReference type="ChEBI" id="CHEBI:60344"/>
        <label>1</label>
    </ligand>
    <ligandPart>
        <name>Fe</name>
        <dbReference type="ChEBI" id="CHEBI:18248"/>
    </ligandPart>
</feature>